<evidence type="ECO:0000256" key="4">
    <source>
        <dbReference type="ARBA" id="ARBA00023136"/>
    </source>
</evidence>
<dbReference type="EMBL" id="RKRK01000003">
    <property type="protein sequence ID" value="RPF56412.1"/>
    <property type="molecule type" value="Genomic_DNA"/>
</dbReference>
<feature type="transmembrane region" description="Helical" evidence="5">
    <location>
        <begin position="314"/>
        <end position="331"/>
    </location>
</feature>
<evidence type="ECO:0000256" key="1">
    <source>
        <dbReference type="ARBA" id="ARBA00004141"/>
    </source>
</evidence>
<dbReference type="GO" id="GO:0016020">
    <property type="term" value="C:membrane"/>
    <property type="evidence" value="ECO:0007669"/>
    <property type="project" value="UniProtKB-SubCell"/>
</dbReference>
<dbReference type="GO" id="GO:0046873">
    <property type="term" value="F:metal ion transmembrane transporter activity"/>
    <property type="evidence" value="ECO:0007669"/>
    <property type="project" value="InterPro"/>
</dbReference>
<evidence type="ECO:0000256" key="3">
    <source>
        <dbReference type="ARBA" id="ARBA00022989"/>
    </source>
</evidence>
<comment type="subcellular location">
    <subcellularLocation>
        <location evidence="1">Membrane</location>
        <topology evidence="1">Multi-pass membrane protein</topology>
    </subcellularLocation>
</comment>
<sequence>MEQYNNNTLNRRRLMLGAIFLMVTSAVGPAFLTQTAVFTEQFAASFAFAIILSVIIDIGAQLNIWRVLTVANKRGQDVGNMVLPGLGSLIAILIVIGGLAFNIGNIAGAGMGFNALLGLDTRIGAIIAGVLAIIIFSSRNGTKVMDVVTQLLGITLLVIIGIVMIKVQPPYQEAATKMIIPDDPMSLVMPIITIVGGSVGGYITFAGAHRLIEAGVTGEENLDFVSKSANIGIITAGIMRFLLFLAALGVITAGVTLSKDNPPATIFEYALGDVGLRIFGLVLLIAAITSVIGAAYTSASFLRSFHPIFDRYNNIVIIGFIIFSTIVFAFIGKPVVLLIVAGAFNGMIIPIILTAILIGSRKKSIVGDYHHPTWMIVFGYVAVIITLLASFISIREVISMLFG</sequence>
<feature type="transmembrane region" description="Helical" evidence="5">
    <location>
        <begin position="337"/>
        <end position="360"/>
    </location>
</feature>
<reference evidence="6 7" key="1">
    <citation type="submission" date="2018-11" db="EMBL/GenBank/DDBJ databases">
        <title>Genomic Encyclopedia of Type Strains, Phase IV (KMG-IV): sequencing the most valuable type-strain genomes for metagenomic binning, comparative biology and taxonomic classification.</title>
        <authorList>
            <person name="Goeker M."/>
        </authorList>
    </citation>
    <scope>NUCLEOTIDE SEQUENCE [LARGE SCALE GENOMIC DNA]</scope>
    <source>
        <strain evidence="6 7">DSM 29158</strain>
    </source>
</reference>
<feature type="transmembrane region" description="Helical" evidence="5">
    <location>
        <begin position="42"/>
        <end position="60"/>
    </location>
</feature>
<feature type="transmembrane region" description="Helical" evidence="5">
    <location>
        <begin position="81"/>
        <end position="103"/>
    </location>
</feature>
<proteinExistence type="predicted"/>
<organism evidence="6 7">
    <name type="scientific">Abyssicoccus albus</name>
    <dbReference type="NCBI Taxonomy" id="1817405"/>
    <lineage>
        <taxon>Bacteria</taxon>
        <taxon>Bacillati</taxon>
        <taxon>Bacillota</taxon>
        <taxon>Bacilli</taxon>
        <taxon>Bacillales</taxon>
        <taxon>Abyssicoccaceae</taxon>
    </lineage>
</organism>
<keyword evidence="7" id="KW-1185">Reference proteome</keyword>
<dbReference type="AlphaFoldDB" id="A0A3N5C9T7"/>
<evidence type="ECO:0000256" key="5">
    <source>
        <dbReference type="SAM" id="Phobius"/>
    </source>
</evidence>
<accession>A0A3N5C9T7</accession>
<keyword evidence="3 5" id="KW-1133">Transmembrane helix</keyword>
<keyword evidence="4 5" id="KW-0472">Membrane</keyword>
<keyword evidence="2 5" id="KW-0812">Transmembrane</keyword>
<feature type="transmembrane region" description="Helical" evidence="5">
    <location>
        <begin position="278"/>
        <end position="302"/>
    </location>
</feature>
<protein>
    <submittedName>
        <fullName evidence="6">Mn2+/Fe2+ NRAMP family transporter</fullName>
    </submittedName>
</protein>
<feature type="transmembrane region" description="Helical" evidence="5">
    <location>
        <begin position="148"/>
        <end position="167"/>
    </location>
</feature>
<comment type="caution">
    <text evidence="6">The sequence shown here is derived from an EMBL/GenBank/DDBJ whole genome shotgun (WGS) entry which is preliminary data.</text>
</comment>
<dbReference type="Proteomes" id="UP000277108">
    <property type="component" value="Unassembled WGS sequence"/>
</dbReference>
<evidence type="ECO:0000256" key="2">
    <source>
        <dbReference type="ARBA" id="ARBA00022692"/>
    </source>
</evidence>
<feature type="transmembrane region" description="Helical" evidence="5">
    <location>
        <begin position="229"/>
        <end position="258"/>
    </location>
</feature>
<feature type="transmembrane region" description="Helical" evidence="5">
    <location>
        <begin position="187"/>
        <end position="208"/>
    </location>
</feature>
<dbReference type="OrthoDB" id="141480at2"/>
<name>A0A3N5C9T7_9BACL</name>
<dbReference type="RefSeq" id="WP_123807809.1">
    <property type="nucleotide sequence ID" value="NZ_RKRK01000003.1"/>
</dbReference>
<gene>
    <name evidence="6" type="ORF">EDD62_1048</name>
</gene>
<dbReference type="InterPro" id="IPR001046">
    <property type="entry name" value="NRAMP_fam"/>
</dbReference>
<evidence type="ECO:0000313" key="6">
    <source>
        <dbReference type="EMBL" id="RPF56412.1"/>
    </source>
</evidence>
<dbReference type="Pfam" id="PF01566">
    <property type="entry name" value="Nramp"/>
    <property type="match status" value="1"/>
</dbReference>
<feature type="transmembrane region" description="Helical" evidence="5">
    <location>
        <begin position="115"/>
        <end position="136"/>
    </location>
</feature>
<evidence type="ECO:0000313" key="7">
    <source>
        <dbReference type="Proteomes" id="UP000277108"/>
    </source>
</evidence>
<feature type="transmembrane region" description="Helical" evidence="5">
    <location>
        <begin position="372"/>
        <end position="394"/>
    </location>
</feature>